<comment type="caution">
    <text evidence="2">The sequence shown here is derived from an EMBL/GenBank/DDBJ whole genome shotgun (WGS) entry which is preliminary data.</text>
</comment>
<keyword evidence="1" id="KW-1133">Transmembrane helix</keyword>
<reference evidence="2 3" key="1">
    <citation type="submission" date="2019-03" db="EMBL/GenBank/DDBJ databases">
        <title>Thermus tengchongensis species for the arsenic transformation mechanism.</title>
        <authorList>
            <person name="Yuan G.C."/>
        </authorList>
    </citation>
    <scope>NUCLEOTIDE SEQUENCE [LARGE SCALE GENOMIC DNA]</scope>
    <source>
        <strain evidence="2 3">15W</strain>
    </source>
</reference>
<dbReference type="EMBL" id="SJZF01000027">
    <property type="protein sequence ID" value="TFU25286.1"/>
    <property type="molecule type" value="Genomic_DNA"/>
</dbReference>
<evidence type="ECO:0000313" key="2">
    <source>
        <dbReference type="EMBL" id="TFU25286.1"/>
    </source>
</evidence>
<evidence type="ECO:0000313" key="3">
    <source>
        <dbReference type="Proteomes" id="UP000297668"/>
    </source>
</evidence>
<sequence>MRPPLVLLALIPPLLLLVRKPTLSLLLLLGFSFLLLWGGLGTRGALAALHALFAFFLGGEVLEGSPLRLPSWGLRFRWAVLLTLPWALGVFLLWLGLLEGVLGLALGGGALALLGFLPLRSSLERGLRAVGKEVREREAAGYGEGEEALLGHGRSPYLEHLRAALAGVDLEAPPARLRLAWSSRGVRLLSGGEEVPGDWREATFALDELLPGFDPRFPQGFWDWDGVLEALGYPETPSWLDWDDPWGSLDRHDPTWRARLLRHPRWPALKEEALQAAKEALLWRLFSYLRGVADL</sequence>
<accession>A0A4Y9F7Y6</accession>
<protein>
    <submittedName>
        <fullName evidence="2">Uncharacterized protein</fullName>
    </submittedName>
</protein>
<organism evidence="2 3">
    <name type="scientific">Thermus tengchongensis</name>
    <dbReference type="NCBI Taxonomy" id="1214928"/>
    <lineage>
        <taxon>Bacteria</taxon>
        <taxon>Thermotogati</taxon>
        <taxon>Deinococcota</taxon>
        <taxon>Deinococci</taxon>
        <taxon>Thermales</taxon>
        <taxon>Thermaceae</taxon>
        <taxon>Thermus</taxon>
    </lineage>
</organism>
<keyword evidence="1" id="KW-0812">Transmembrane</keyword>
<evidence type="ECO:0000256" key="1">
    <source>
        <dbReference type="SAM" id="Phobius"/>
    </source>
</evidence>
<feature type="transmembrane region" description="Helical" evidence="1">
    <location>
        <begin position="78"/>
        <end position="95"/>
    </location>
</feature>
<name>A0A4Y9F7Y6_9DEIN</name>
<gene>
    <name evidence="2" type="ORF">E0687_11680</name>
</gene>
<dbReference type="AlphaFoldDB" id="A0A4Y9F7Y6"/>
<feature type="transmembrane region" description="Helical" evidence="1">
    <location>
        <begin position="101"/>
        <end position="119"/>
    </location>
</feature>
<keyword evidence="1" id="KW-0472">Membrane</keyword>
<dbReference type="RefSeq" id="WP_135260954.1">
    <property type="nucleotide sequence ID" value="NZ_SJZF01000027.1"/>
</dbReference>
<dbReference type="Proteomes" id="UP000297668">
    <property type="component" value="Unassembled WGS sequence"/>
</dbReference>
<proteinExistence type="predicted"/>
<feature type="transmembrane region" description="Helical" evidence="1">
    <location>
        <begin position="34"/>
        <end position="57"/>
    </location>
</feature>